<protein>
    <recommendedName>
        <fullName evidence="7">Glycosyltransferase 2-like domain-containing protein</fullName>
    </recommendedName>
</protein>
<organism evidence="8 9">
    <name type="scientific">Herbinix luporum</name>
    <dbReference type="NCBI Taxonomy" id="1679721"/>
    <lineage>
        <taxon>Bacteria</taxon>
        <taxon>Bacillati</taxon>
        <taxon>Bacillota</taxon>
        <taxon>Clostridia</taxon>
        <taxon>Lachnospirales</taxon>
        <taxon>Lachnospiraceae</taxon>
        <taxon>Herbinix</taxon>
    </lineage>
</organism>
<dbReference type="RefSeq" id="WP_058258723.1">
    <property type="nucleotide sequence ID" value="NZ_LN879430.1"/>
</dbReference>
<dbReference type="OrthoDB" id="9807097at2"/>
<dbReference type="GO" id="GO:0019350">
    <property type="term" value="P:teichoic acid biosynthetic process"/>
    <property type="evidence" value="ECO:0007669"/>
    <property type="project" value="UniProtKB-KW"/>
</dbReference>
<dbReference type="InterPro" id="IPR029044">
    <property type="entry name" value="Nucleotide-diphossugar_trans"/>
</dbReference>
<proteinExistence type="inferred from homology"/>
<keyword evidence="6" id="KW-0472">Membrane</keyword>
<dbReference type="Pfam" id="PF00535">
    <property type="entry name" value="Glycos_transf_2"/>
    <property type="match status" value="1"/>
</dbReference>
<evidence type="ECO:0000313" key="8">
    <source>
        <dbReference type="EMBL" id="CUH93481.1"/>
    </source>
</evidence>
<keyword evidence="3" id="KW-1003">Cell membrane</keyword>
<accession>A0A0K8J754</accession>
<dbReference type="InterPro" id="IPR043148">
    <property type="entry name" value="TagF_C"/>
</dbReference>
<dbReference type="GO" id="GO:0005886">
    <property type="term" value="C:plasma membrane"/>
    <property type="evidence" value="ECO:0007669"/>
    <property type="project" value="UniProtKB-SubCell"/>
</dbReference>
<dbReference type="GO" id="GO:0047355">
    <property type="term" value="F:CDP-glycerol glycerophosphotransferase activity"/>
    <property type="evidence" value="ECO:0007669"/>
    <property type="project" value="InterPro"/>
</dbReference>
<dbReference type="EMBL" id="LN879430">
    <property type="protein sequence ID" value="CUH93481.1"/>
    <property type="molecule type" value="Genomic_DNA"/>
</dbReference>
<dbReference type="InterPro" id="IPR001173">
    <property type="entry name" value="Glyco_trans_2-like"/>
</dbReference>
<dbReference type="InterPro" id="IPR007554">
    <property type="entry name" value="Glycerophosphate_synth"/>
</dbReference>
<comment type="subcellular location">
    <subcellularLocation>
        <location evidence="1">Cell membrane</location>
        <topology evidence="1">Peripheral membrane protein</topology>
    </subcellularLocation>
</comment>
<dbReference type="SUPFAM" id="SSF53756">
    <property type="entry name" value="UDP-Glycosyltransferase/glycogen phosphorylase"/>
    <property type="match status" value="1"/>
</dbReference>
<evidence type="ECO:0000313" key="9">
    <source>
        <dbReference type="Proteomes" id="UP000196053"/>
    </source>
</evidence>
<dbReference type="Gene3D" id="3.40.50.12580">
    <property type="match status" value="1"/>
</dbReference>
<dbReference type="Gene3D" id="3.90.550.10">
    <property type="entry name" value="Spore Coat Polysaccharide Biosynthesis Protein SpsA, Chain A"/>
    <property type="match status" value="1"/>
</dbReference>
<dbReference type="InterPro" id="IPR043149">
    <property type="entry name" value="TagF_N"/>
</dbReference>
<dbReference type="SUPFAM" id="SSF53448">
    <property type="entry name" value="Nucleotide-diphospho-sugar transferases"/>
    <property type="match status" value="1"/>
</dbReference>
<keyword evidence="5" id="KW-0777">Teichoic acid biosynthesis</keyword>
<dbReference type="Proteomes" id="UP000196053">
    <property type="component" value="Chromosome I"/>
</dbReference>
<feature type="domain" description="Glycosyltransferase 2-like" evidence="7">
    <location>
        <begin position="4"/>
        <end position="134"/>
    </location>
</feature>
<dbReference type="Pfam" id="PF04464">
    <property type="entry name" value="Glyphos_transf"/>
    <property type="match status" value="1"/>
</dbReference>
<evidence type="ECO:0000256" key="5">
    <source>
        <dbReference type="ARBA" id="ARBA00022944"/>
    </source>
</evidence>
<dbReference type="AlphaFoldDB" id="A0A0K8J754"/>
<evidence type="ECO:0000256" key="6">
    <source>
        <dbReference type="ARBA" id="ARBA00023136"/>
    </source>
</evidence>
<evidence type="ECO:0000256" key="3">
    <source>
        <dbReference type="ARBA" id="ARBA00022475"/>
    </source>
</evidence>
<dbReference type="Gene3D" id="3.40.50.11820">
    <property type="match status" value="1"/>
</dbReference>
<evidence type="ECO:0000256" key="1">
    <source>
        <dbReference type="ARBA" id="ARBA00004202"/>
    </source>
</evidence>
<evidence type="ECO:0000256" key="2">
    <source>
        <dbReference type="ARBA" id="ARBA00010488"/>
    </source>
</evidence>
<evidence type="ECO:0000259" key="7">
    <source>
        <dbReference type="Pfam" id="PF00535"/>
    </source>
</evidence>
<keyword evidence="4" id="KW-0808">Transferase</keyword>
<reference evidence="9" key="1">
    <citation type="submission" date="2015-09" db="EMBL/GenBank/DDBJ databases">
        <authorList>
            <person name="Wibberg D."/>
        </authorList>
    </citation>
    <scope>NUCLEOTIDE SEQUENCE [LARGE SCALE GENOMIC DNA]</scope>
    <source>
        <strain evidence="9">SD1D</strain>
    </source>
</reference>
<dbReference type="PANTHER" id="PTHR37316:SF3">
    <property type="entry name" value="TEICHOIC ACID GLYCEROL-PHOSPHATE TRANSFERASE"/>
    <property type="match status" value="1"/>
</dbReference>
<dbReference type="PANTHER" id="PTHR37316">
    <property type="entry name" value="TEICHOIC ACID GLYCEROL-PHOSPHATE PRIMASE"/>
    <property type="match status" value="1"/>
</dbReference>
<dbReference type="CDD" id="cd00761">
    <property type="entry name" value="Glyco_tranf_GTA_type"/>
    <property type="match status" value="1"/>
</dbReference>
<name>A0A0K8J754_9FIRM</name>
<gene>
    <name evidence="8" type="ORF">SD1D_1943</name>
</gene>
<sequence length="778" mass="91880">MKLSIIIPFHRGTHFLEDCLASIKDQGISDFETVLVLDNITEDISQIIKEYEELNIKIVKLNGGGIKDRNFGKVENAKFLKGYSGVAAARNAGIKAAEGEYIYFLDSDDYILEGSLTYLLNAVEKEQADCAYGKKSYTWFKRKVYLASLKKEEDEEENSENSEFESEDNGSQLNKKEIRIEEELMAAFSGMEEERLRNMSRAYYNLLTSRKGLLGVSVTGLLVNRHFINQHNISFNEKYLFYSDLGFMVQVLKLARFCHKVEEAVYVKRNHNDPVHFPALKQLKTEVSFYEYMESYQEARNLAGDNQVLRNYIDKKFITSFTKTYARNIARNSNKIWRTERFQILMNAMKKLDPSIINKLKGYKRRIVKALLSGNVKKLVLYVNLHLGYNKARKIRKKWRVLSYYLYQHYFIKLPVKDDWVICESFFGKSYSDSPKYIYEYLCKNYPGKYRFIWVINKDIDIPYNPIKVKRFSIRYSYYLARCKYNIFNVRQPEWVKKREGNVFLQTWHGTPLKKLVFDQEEVMAASPLYKAQFYKQSRLWDYLISANHFSTKAFRSAFLYEKEIIEYGYPRNDLMYHPDREEIAADIKRKLNIPEGKKIILYAPTWRDDEYYGRGEYKFSLKLNLGLLKKELGDDHIVLLRTHYFIADHLDTIGVEDFAINVSKYDDITELYLISDILITDYSSVFFDYANLRRPILFYTYDLDKYRDMLRGFYLDIEKDVPGPLLFTDEEVVAAIKNIDNIIVEYKDKYDDFYEKYCSLETGHAAEMVAKRVFELE</sequence>
<dbReference type="InterPro" id="IPR051612">
    <property type="entry name" value="Teichoic_Acid_Biosynth"/>
</dbReference>
<dbReference type="KEGG" id="hsd:SD1D_1943"/>
<evidence type="ECO:0000256" key="4">
    <source>
        <dbReference type="ARBA" id="ARBA00022679"/>
    </source>
</evidence>
<comment type="similarity">
    <text evidence="2">Belongs to the CDP-glycerol glycerophosphotransferase family.</text>
</comment>
<keyword evidence="9" id="KW-1185">Reference proteome</keyword>